<accession>A0A8J2WUM6</accession>
<name>A0A8J2WUM6_9STRA</name>
<dbReference type="EMBL" id="CAKKNE010000002">
    <property type="protein sequence ID" value="CAH0367944.1"/>
    <property type="molecule type" value="Genomic_DNA"/>
</dbReference>
<evidence type="ECO:0000313" key="3">
    <source>
        <dbReference type="Proteomes" id="UP000789595"/>
    </source>
</evidence>
<proteinExistence type="predicted"/>
<keyword evidence="1" id="KW-0812">Transmembrane</keyword>
<sequence>ATLCCHFWTRKAAYASLLGRCTTPRDGWCPTSPARALPTMSASYNPLQTEDHQIEADAAYARRLQAEERRSATTQSPLHDVSEISRNHAAAPELRLPTIPSPAKLVEGLSREQTAGAVFAAFVAVKLGLGPAFAQLTCVALGLAVFRVARKVANLDDEGAFRAAFSASLCLAFVIACVGVTAADVCALLALGAAATKPPQSSFTGDALKTVLKAERKATRGPKPRDFWGKLQRKFTSAVDDFFATLQDRAADVRFYDCDLFMVCKVTPPGADPVWLVGAFYQWHNANAVAVYVNRWLADFASAHAAATRRRGAAQQMLIRVPPGARAGQRFRANTPRGDSIEFVVPNGAAAGDVIVVAY</sequence>
<reference evidence="2" key="1">
    <citation type="submission" date="2021-11" db="EMBL/GenBank/DDBJ databases">
        <authorList>
            <consortium name="Genoscope - CEA"/>
            <person name="William W."/>
        </authorList>
    </citation>
    <scope>NUCLEOTIDE SEQUENCE</scope>
</reference>
<keyword evidence="3" id="KW-1185">Reference proteome</keyword>
<comment type="caution">
    <text evidence="2">The sequence shown here is derived from an EMBL/GenBank/DDBJ whole genome shotgun (WGS) entry which is preliminary data.</text>
</comment>
<gene>
    <name evidence="2" type="ORF">PECAL_2P09900</name>
</gene>
<organism evidence="2 3">
    <name type="scientific">Pelagomonas calceolata</name>
    <dbReference type="NCBI Taxonomy" id="35677"/>
    <lineage>
        <taxon>Eukaryota</taxon>
        <taxon>Sar</taxon>
        <taxon>Stramenopiles</taxon>
        <taxon>Ochrophyta</taxon>
        <taxon>Pelagophyceae</taxon>
        <taxon>Pelagomonadales</taxon>
        <taxon>Pelagomonadaceae</taxon>
        <taxon>Pelagomonas</taxon>
    </lineage>
</organism>
<dbReference type="Proteomes" id="UP000789595">
    <property type="component" value="Unassembled WGS sequence"/>
</dbReference>
<evidence type="ECO:0000313" key="2">
    <source>
        <dbReference type="EMBL" id="CAH0367944.1"/>
    </source>
</evidence>
<evidence type="ECO:0008006" key="4">
    <source>
        <dbReference type="Google" id="ProtNLM"/>
    </source>
</evidence>
<evidence type="ECO:0000256" key="1">
    <source>
        <dbReference type="SAM" id="Phobius"/>
    </source>
</evidence>
<feature type="transmembrane region" description="Helical" evidence="1">
    <location>
        <begin position="118"/>
        <end position="145"/>
    </location>
</feature>
<keyword evidence="1" id="KW-1133">Transmembrane helix</keyword>
<dbReference type="AlphaFoldDB" id="A0A8J2WUM6"/>
<feature type="non-terminal residue" evidence="2">
    <location>
        <position position="1"/>
    </location>
</feature>
<feature type="transmembrane region" description="Helical" evidence="1">
    <location>
        <begin position="165"/>
        <end position="191"/>
    </location>
</feature>
<keyword evidence="1" id="KW-0472">Membrane</keyword>
<protein>
    <recommendedName>
        <fullName evidence="4">Transmembrane protein</fullName>
    </recommendedName>
</protein>